<feature type="transmembrane region" description="Helical" evidence="6">
    <location>
        <begin position="93"/>
        <end position="110"/>
    </location>
</feature>
<dbReference type="AlphaFoldDB" id="A0A494Y0C8"/>
<keyword evidence="4 6" id="KW-1133">Transmembrane helix</keyword>
<dbReference type="InterPro" id="IPR018076">
    <property type="entry name" value="T2SS_GspF_dom"/>
</dbReference>
<accession>A0A494Y0C8</accession>
<evidence type="ECO:0000259" key="7">
    <source>
        <dbReference type="Pfam" id="PF00482"/>
    </source>
</evidence>
<dbReference type="EMBL" id="RBZM01000005">
    <property type="protein sequence ID" value="RKP53812.1"/>
    <property type="molecule type" value="Genomic_DNA"/>
</dbReference>
<evidence type="ECO:0000256" key="2">
    <source>
        <dbReference type="ARBA" id="ARBA00022475"/>
    </source>
</evidence>
<feature type="transmembrane region" description="Helical" evidence="6">
    <location>
        <begin position="274"/>
        <end position="295"/>
    </location>
</feature>
<evidence type="ECO:0000256" key="3">
    <source>
        <dbReference type="ARBA" id="ARBA00022692"/>
    </source>
</evidence>
<feature type="domain" description="Type II secretion system protein GspF" evidence="7">
    <location>
        <begin position="129"/>
        <end position="260"/>
    </location>
</feature>
<evidence type="ECO:0000313" key="8">
    <source>
        <dbReference type="EMBL" id="RKP53812.1"/>
    </source>
</evidence>
<evidence type="ECO:0000256" key="5">
    <source>
        <dbReference type="ARBA" id="ARBA00023136"/>
    </source>
</evidence>
<protein>
    <submittedName>
        <fullName evidence="8">Pilus assembly protein TadB</fullName>
    </submittedName>
</protein>
<keyword evidence="2" id="KW-1003">Cell membrane</keyword>
<feature type="transmembrane region" description="Helical" evidence="6">
    <location>
        <begin position="248"/>
        <end position="268"/>
    </location>
</feature>
<evidence type="ECO:0000256" key="4">
    <source>
        <dbReference type="ARBA" id="ARBA00022989"/>
    </source>
</evidence>
<gene>
    <name evidence="8" type="ORF">D7Z26_10450</name>
</gene>
<comment type="subcellular location">
    <subcellularLocation>
        <location evidence="1">Cell membrane</location>
        <topology evidence="1">Multi-pass membrane protein</topology>
    </subcellularLocation>
</comment>
<organism evidence="8 9">
    <name type="scientific">Cohnella endophytica</name>
    <dbReference type="NCBI Taxonomy" id="2419778"/>
    <lineage>
        <taxon>Bacteria</taxon>
        <taxon>Bacillati</taxon>
        <taxon>Bacillota</taxon>
        <taxon>Bacilli</taxon>
        <taxon>Bacillales</taxon>
        <taxon>Paenibacillaceae</taxon>
        <taxon>Cohnella</taxon>
    </lineage>
</organism>
<sequence>MRSDGDARGRNRASHVIPFRGSGRARWPNYRELAEIGFSTRHTEAVSRRLGQGGDEVTDYRFYRLSGLEKSWAITIGCGSCFAAAWLLYGYAFVGIATASLGLFYPRYYARALGRKRRDKLRRQFKEALQALSSLLSAGRSVENAFMSLEQDLVLLIGEEQSDLLAELRAIANRLLNGEPIEIGLQDFARRSELEEVTNFSDVIRICKKTGGDLVEVVRRTSYLISEKLEVELEVEVLIAQKKFESRIMIGMPFAFVGILQVMAGDYMQPLHKGMGIVVLTVCLFLLLGCCRWIFRIMDIRL</sequence>
<dbReference type="Proteomes" id="UP000282076">
    <property type="component" value="Unassembled WGS sequence"/>
</dbReference>
<dbReference type="Pfam" id="PF00482">
    <property type="entry name" value="T2SSF"/>
    <property type="match status" value="1"/>
</dbReference>
<evidence type="ECO:0000313" key="9">
    <source>
        <dbReference type="Proteomes" id="UP000282076"/>
    </source>
</evidence>
<evidence type="ECO:0000256" key="1">
    <source>
        <dbReference type="ARBA" id="ARBA00004651"/>
    </source>
</evidence>
<keyword evidence="5 6" id="KW-0472">Membrane</keyword>
<evidence type="ECO:0000256" key="6">
    <source>
        <dbReference type="SAM" id="Phobius"/>
    </source>
</evidence>
<name>A0A494Y0C8_9BACL</name>
<dbReference type="GO" id="GO:0005886">
    <property type="term" value="C:plasma membrane"/>
    <property type="evidence" value="ECO:0007669"/>
    <property type="project" value="UniProtKB-SubCell"/>
</dbReference>
<proteinExistence type="predicted"/>
<dbReference type="PANTHER" id="PTHR35007">
    <property type="entry name" value="INTEGRAL MEMBRANE PROTEIN-RELATED"/>
    <property type="match status" value="1"/>
</dbReference>
<keyword evidence="9" id="KW-1185">Reference proteome</keyword>
<keyword evidence="3 6" id="KW-0812">Transmembrane</keyword>
<comment type="caution">
    <text evidence="8">The sequence shown here is derived from an EMBL/GenBank/DDBJ whole genome shotgun (WGS) entry which is preliminary data.</text>
</comment>
<reference evidence="8 9" key="1">
    <citation type="submission" date="2018-10" db="EMBL/GenBank/DDBJ databases">
        <title>Cohnella sp. M2MS4P-1, whole genome shotgun sequence.</title>
        <authorList>
            <person name="Tuo L."/>
        </authorList>
    </citation>
    <scope>NUCLEOTIDE SEQUENCE [LARGE SCALE GENOMIC DNA]</scope>
    <source>
        <strain evidence="8 9">M2MS4P-1</strain>
    </source>
</reference>
<dbReference type="PANTHER" id="PTHR35007:SF1">
    <property type="entry name" value="PILUS ASSEMBLY PROTEIN"/>
    <property type="match status" value="1"/>
</dbReference>